<evidence type="ECO:0000313" key="2">
    <source>
        <dbReference type="Proteomes" id="UP000284543"/>
    </source>
</evidence>
<dbReference type="RefSeq" id="WP_002569977.1">
    <property type="nucleotide sequence ID" value="NZ_CABKUK010000002.1"/>
</dbReference>
<protein>
    <submittedName>
        <fullName evidence="1">Uncharacterized protein</fullName>
    </submittedName>
</protein>
<gene>
    <name evidence="1" type="ORF">DWW02_22855</name>
</gene>
<organism evidence="1 2">
    <name type="scientific">Enterocloster bolteae</name>
    <dbReference type="NCBI Taxonomy" id="208479"/>
    <lineage>
        <taxon>Bacteria</taxon>
        <taxon>Bacillati</taxon>
        <taxon>Bacillota</taxon>
        <taxon>Clostridia</taxon>
        <taxon>Lachnospirales</taxon>
        <taxon>Lachnospiraceae</taxon>
        <taxon>Enterocloster</taxon>
    </lineage>
</organism>
<comment type="caution">
    <text evidence="1">The sequence shown here is derived from an EMBL/GenBank/DDBJ whole genome shotgun (WGS) entry which is preliminary data.</text>
</comment>
<proteinExistence type="predicted"/>
<reference evidence="1 2" key="1">
    <citation type="submission" date="2018-08" db="EMBL/GenBank/DDBJ databases">
        <title>A genome reference for cultivated species of the human gut microbiota.</title>
        <authorList>
            <person name="Zou Y."/>
            <person name="Xue W."/>
            <person name="Luo G."/>
        </authorList>
    </citation>
    <scope>NUCLEOTIDE SEQUENCE [LARGE SCALE GENOMIC DNA]</scope>
    <source>
        <strain evidence="1 2">AF14-18</strain>
    </source>
</reference>
<sequence length="92" mass="10534">MLESYDKAMEEIDDLKGLLKTVLENTGKVVPVQQKWDIEHATGKDDMVKENLINVIVVFLNGRYVNAVWNVYYFILGMRQVRGRGTSKGMRG</sequence>
<accession>A0A412YYY0</accession>
<evidence type="ECO:0000313" key="1">
    <source>
        <dbReference type="EMBL" id="RGV72846.1"/>
    </source>
</evidence>
<dbReference type="AlphaFoldDB" id="A0A412YYY0"/>
<dbReference type="Proteomes" id="UP000284543">
    <property type="component" value="Unassembled WGS sequence"/>
</dbReference>
<dbReference type="EMBL" id="QRZM01000012">
    <property type="protein sequence ID" value="RGV72846.1"/>
    <property type="molecule type" value="Genomic_DNA"/>
</dbReference>
<name>A0A412YYY0_9FIRM</name>